<dbReference type="SUPFAM" id="SSF47413">
    <property type="entry name" value="lambda repressor-like DNA-binding domains"/>
    <property type="match status" value="1"/>
</dbReference>
<dbReference type="CDD" id="cd00093">
    <property type="entry name" value="HTH_XRE"/>
    <property type="match status" value="1"/>
</dbReference>
<keyword evidence="4" id="KW-1185">Reference proteome</keyword>
<evidence type="ECO:0000256" key="1">
    <source>
        <dbReference type="SAM" id="Phobius"/>
    </source>
</evidence>
<accession>A0A7Y0LDT8</accession>
<dbReference type="AlphaFoldDB" id="A0A7Y0LDT8"/>
<evidence type="ECO:0000259" key="2">
    <source>
        <dbReference type="PROSITE" id="PS50943"/>
    </source>
</evidence>
<evidence type="ECO:0000313" key="3">
    <source>
        <dbReference type="EMBL" id="NMP32715.1"/>
    </source>
</evidence>
<reference evidence="3 4" key="1">
    <citation type="submission" date="2020-04" db="EMBL/GenBank/DDBJ databases">
        <title>Thalassotalea sp. M1531, isolated from the surface of marine red alga.</title>
        <authorList>
            <person name="Pang L."/>
            <person name="Lu D.-C."/>
        </authorList>
    </citation>
    <scope>NUCLEOTIDE SEQUENCE [LARGE SCALE GENOMIC DNA]</scope>
    <source>
        <strain evidence="3 4">M1531</strain>
    </source>
</reference>
<keyword evidence="1" id="KW-0812">Transmembrane</keyword>
<dbReference type="InterPro" id="IPR001387">
    <property type="entry name" value="Cro/C1-type_HTH"/>
</dbReference>
<gene>
    <name evidence="3" type="ORF">HII17_14225</name>
</gene>
<sequence>MIIKQLRKQSHLSQEQLAESTKLSLRTIQRAEAGHRISFASLRSLAGFFNKDVDRLEQELYSIDNITEYKDYPFWLRLYIGSGWFSATRKEFERIEVFFAILAFFTGLISLTGFYISYGATLLSITFDQLMGLACITLILGAYNCSISIRLGDKYDIWSKLEATQPKPLFHFLTNIRTKKKVD</sequence>
<keyword evidence="1" id="KW-1133">Transmembrane helix</keyword>
<feature type="domain" description="HTH cro/C1-type" evidence="2">
    <location>
        <begin position="3"/>
        <end position="56"/>
    </location>
</feature>
<proteinExistence type="predicted"/>
<feature type="transmembrane region" description="Helical" evidence="1">
    <location>
        <begin position="97"/>
        <end position="118"/>
    </location>
</feature>
<comment type="caution">
    <text evidence="3">The sequence shown here is derived from an EMBL/GenBank/DDBJ whole genome shotgun (WGS) entry which is preliminary data.</text>
</comment>
<dbReference type="Pfam" id="PF01381">
    <property type="entry name" value="HTH_3"/>
    <property type="match status" value="1"/>
</dbReference>
<dbReference type="RefSeq" id="WP_169076015.1">
    <property type="nucleotide sequence ID" value="NZ_JABBXH010000004.1"/>
</dbReference>
<name>A0A7Y0LDT8_9GAMM</name>
<keyword evidence="1" id="KW-0472">Membrane</keyword>
<dbReference type="EMBL" id="JABBXH010000004">
    <property type="protein sequence ID" value="NMP32715.1"/>
    <property type="molecule type" value="Genomic_DNA"/>
</dbReference>
<dbReference type="InterPro" id="IPR010982">
    <property type="entry name" value="Lambda_DNA-bd_dom_sf"/>
</dbReference>
<dbReference type="Proteomes" id="UP000568664">
    <property type="component" value="Unassembled WGS sequence"/>
</dbReference>
<dbReference type="Gene3D" id="1.10.260.40">
    <property type="entry name" value="lambda repressor-like DNA-binding domains"/>
    <property type="match status" value="1"/>
</dbReference>
<organism evidence="3 4">
    <name type="scientific">Thalassotalea algicola</name>
    <dbReference type="NCBI Taxonomy" id="2716224"/>
    <lineage>
        <taxon>Bacteria</taxon>
        <taxon>Pseudomonadati</taxon>
        <taxon>Pseudomonadota</taxon>
        <taxon>Gammaproteobacteria</taxon>
        <taxon>Alteromonadales</taxon>
        <taxon>Colwelliaceae</taxon>
        <taxon>Thalassotalea</taxon>
    </lineage>
</organism>
<dbReference type="SMART" id="SM00530">
    <property type="entry name" value="HTH_XRE"/>
    <property type="match status" value="1"/>
</dbReference>
<feature type="transmembrane region" description="Helical" evidence="1">
    <location>
        <begin position="130"/>
        <end position="151"/>
    </location>
</feature>
<evidence type="ECO:0000313" key="4">
    <source>
        <dbReference type="Proteomes" id="UP000568664"/>
    </source>
</evidence>
<protein>
    <submittedName>
        <fullName evidence="3">Helix-turn-helix transcriptional regulator</fullName>
    </submittedName>
</protein>
<dbReference type="GO" id="GO:0003677">
    <property type="term" value="F:DNA binding"/>
    <property type="evidence" value="ECO:0007669"/>
    <property type="project" value="InterPro"/>
</dbReference>
<dbReference type="PROSITE" id="PS50943">
    <property type="entry name" value="HTH_CROC1"/>
    <property type="match status" value="1"/>
</dbReference>